<name>A0A244CQE3_PSEDV</name>
<organism evidence="1 2">
    <name type="scientific">Pseudoalteromonas ulvae</name>
    <dbReference type="NCBI Taxonomy" id="107327"/>
    <lineage>
        <taxon>Bacteria</taxon>
        <taxon>Pseudomonadati</taxon>
        <taxon>Pseudomonadota</taxon>
        <taxon>Gammaproteobacteria</taxon>
        <taxon>Alteromonadales</taxon>
        <taxon>Pseudoalteromonadaceae</taxon>
        <taxon>Pseudoalteromonas</taxon>
    </lineage>
</organism>
<protein>
    <recommendedName>
        <fullName evidence="3">DUF3530 domain-containing protein</fullName>
    </recommendedName>
</protein>
<dbReference type="Pfam" id="PF12048">
    <property type="entry name" value="DUF3530"/>
    <property type="match status" value="1"/>
</dbReference>
<dbReference type="OrthoDB" id="9776279at2"/>
<accession>A0A244CQE3</accession>
<comment type="caution">
    <text evidence="1">The sequence shown here is derived from an EMBL/GenBank/DDBJ whole genome shotgun (WGS) entry which is preliminary data.</text>
</comment>
<dbReference type="RefSeq" id="WP_140372852.1">
    <property type="nucleotide sequence ID" value="NZ_MWPV01000003.1"/>
</dbReference>
<reference evidence="1 2" key="1">
    <citation type="submission" date="2017-02" db="EMBL/GenBank/DDBJ databases">
        <title>Pseudoalteromonas ulvae TC14 Genome.</title>
        <authorList>
            <person name="Molmeret M."/>
        </authorList>
    </citation>
    <scope>NUCLEOTIDE SEQUENCE [LARGE SCALE GENOMIC DNA]</scope>
    <source>
        <strain evidence="1">TC14</strain>
    </source>
</reference>
<dbReference type="InterPro" id="IPR022529">
    <property type="entry name" value="DUF3530"/>
</dbReference>
<evidence type="ECO:0008006" key="3">
    <source>
        <dbReference type="Google" id="ProtNLM"/>
    </source>
</evidence>
<evidence type="ECO:0000313" key="1">
    <source>
        <dbReference type="EMBL" id="OUL57840.1"/>
    </source>
</evidence>
<dbReference type="EMBL" id="MWPV01000003">
    <property type="protein sequence ID" value="OUL57840.1"/>
    <property type="molecule type" value="Genomic_DNA"/>
</dbReference>
<sequence length="274" mass="31467">MKYLLIFLISFTVSATEISAPESLESVYQQDMFHYYRGDEIKMILAGETEFAVLFRDRTSAMAKGVVILLPDWHMPANNHYGLDYLRTELNEYGWVSYAMNIPDPIAFYNQDIQADPNMFHAPALAILNKDDLAAYKLQLLSRFKALYQSALNHPGFIIVIAQGASSSLLVEYFSKQAEEEVDAFVFLSSYLPDPELNYTLNQRFAKVSSPVLDIFSSEDSNLVKTTLQQRKKMATKEHKINYRQRELFSSQQNPRQQARLLKEIYGFLTKIGI</sequence>
<proteinExistence type="predicted"/>
<evidence type="ECO:0000313" key="2">
    <source>
        <dbReference type="Proteomes" id="UP000194841"/>
    </source>
</evidence>
<dbReference type="AlphaFoldDB" id="A0A244CQE3"/>
<keyword evidence="2" id="KW-1185">Reference proteome</keyword>
<gene>
    <name evidence="1" type="ORF">B1199_12355</name>
</gene>
<dbReference type="Proteomes" id="UP000194841">
    <property type="component" value="Unassembled WGS sequence"/>
</dbReference>